<evidence type="ECO:0000313" key="4">
    <source>
        <dbReference type="Proteomes" id="UP001151287"/>
    </source>
</evidence>
<dbReference type="Pfam" id="PF14291">
    <property type="entry name" value="DUF4371"/>
    <property type="match status" value="1"/>
</dbReference>
<evidence type="ECO:0000313" key="3">
    <source>
        <dbReference type="EMBL" id="KAJ1699279.1"/>
    </source>
</evidence>
<reference evidence="3" key="1">
    <citation type="journal article" date="2022" name="Cell">
        <title>Repeat-based holocentromeres influence genome architecture and karyotype evolution.</title>
        <authorList>
            <person name="Hofstatter P.G."/>
            <person name="Thangavel G."/>
            <person name="Lux T."/>
            <person name="Neumann P."/>
            <person name="Vondrak T."/>
            <person name="Novak P."/>
            <person name="Zhang M."/>
            <person name="Costa L."/>
            <person name="Castellani M."/>
            <person name="Scott A."/>
            <person name="Toegelov H."/>
            <person name="Fuchs J."/>
            <person name="Mata-Sucre Y."/>
            <person name="Dias Y."/>
            <person name="Vanzela A.L.L."/>
            <person name="Huettel B."/>
            <person name="Almeida C.C.S."/>
            <person name="Simkova H."/>
            <person name="Souza G."/>
            <person name="Pedrosa-Harand A."/>
            <person name="Macas J."/>
            <person name="Mayer K.F.X."/>
            <person name="Houben A."/>
            <person name="Marques A."/>
        </authorList>
    </citation>
    <scope>NUCLEOTIDE SEQUENCE</scope>
    <source>
        <strain evidence="3">RhyBre1mFocal</strain>
    </source>
</reference>
<evidence type="ECO:0008006" key="5">
    <source>
        <dbReference type="Google" id="ProtNLM"/>
    </source>
</evidence>
<protein>
    <recommendedName>
        <fullName evidence="5">Zinc finger MYM-type protein 1-like</fullName>
    </recommendedName>
</protein>
<dbReference type="GO" id="GO:0046983">
    <property type="term" value="F:protein dimerization activity"/>
    <property type="evidence" value="ECO:0007669"/>
    <property type="project" value="InterPro"/>
</dbReference>
<sequence length="308" mass="35227">MKLVAPPIQKDIIKAAAIETTNKIMEELGDDLFSVLVDESRDVSCKEQMAVLLRYVSKQGSIVERFLAVVHVKETTSMSLKESLEELFCRHKLSFSRLRGQGYDGASNMRGEFNGLKALILNENSSAYYVHCFAHQLQFTEANTELLRCMSCLHPRSNFCAFDKVHLIELARFYPNDFSNSELSILETQLDCYIQDLCTDQDFSQLNGMSDLSQKLVAKRKDIIYPLVYKLIKLALIFPVATASVERAFSAMKIVKTRLRNKMGDEFLNDNLVTYIEKEVFRQVSNEAIMQRFQTMKTRKGVLIALEN</sequence>
<dbReference type="Pfam" id="PF05699">
    <property type="entry name" value="Dimer_Tnp_hAT"/>
    <property type="match status" value="1"/>
</dbReference>
<dbReference type="InterPro" id="IPR012337">
    <property type="entry name" value="RNaseH-like_sf"/>
</dbReference>
<dbReference type="EMBL" id="JAMQYH010000002">
    <property type="protein sequence ID" value="KAJ1699279.1"/>
    <property type="molecule type" value="Genomic_DNA"/>
</dbReference>
<dbReference type="OrthoDB" id="1729623at2759"/>
<accession>A0A9Q0CSC1</accession>
<proteinExistence type="predicted"/>
<comment type="caution">
    <text evidence="3">The sequence shown here is derived from an EMBL/GenBank/DDBJ whole genome shotgun (WGS) entry which is preliminary data.</text>
</comment>
<dbReference type="InterPro" id="IPR055298">
    <property type="entry name" value="AtLOH3-like"/>
</dbReference>
<dbReference type="InterPro" id="IPR025398">
    <property type="entry name" value="DUF4371"/>
</dbReference>
<dbReference type="PANTHER" id="PTHR11697">
    <property type="entry name" value="GENERAL TRANSCRIPTION FACTOR 2-RELATED ZINC FINGER PROTEIN"/>
    <property type="match status" value="1"/>
</dbReference>
<gene>
    <name evidence="3" type="ORF">LUZ63_007791</name>
</gene>
<dbReference type="InterPro" id="IPR008906">
    <property type="entry name" value="HATC_C_dom"/>
</dbReference>
<dbReference type="PANTHER" id="PTHR11697:SF230">
    <property type="entry name" value="ZINC FINGER, MYM DOMAIN CONTAINING 1"/>
    <property type="match status" value="1"/>
</dbReference>
<feature type="domain" description="DUF4371" evidence="2">
    <location>
        <begin position="3"/>
        <end position="115"/>
    </location>
</feature>
<name>A0A9Q0CSC1_9POAL</name>
<keyword evidence="4" id="KW-1185">Reference proteome</keyword>
<dbReference type="SUPFAM" id="SSF53098">
    <property type="entry name" value="Ribonuclease H-like"/>
    <property type="match status" value="1"/>
</dbReference>
<organism evidence="3 4">
    <name type="scientific">Rhynchospora breviuscula</name>
    <dbReference type="NCBI Taxonomy" id="2022672"/>
    <lineage>
        <taxon>Eukaryota</taxon>
        <taxon>Viridiplantae</taxon>
        <taxon>Streptophyta</taxon>
        <taxon>Embryophyta</taxon>
        <taxon>Tracheophyta</taxon>
        <taxon>Spermatophyta</taxon>
        <taxon>Magnoliopsida</taxon>
        <taxon>Liliopsida</taxon>
        <taxon>Poales</taxon>
        <taxon>Cyperaceae</taxon>
        <taxon>Cyperoideae</taxon>
        <taxon>Rhynchosporeae</taxon>
        <taxon>Rhynchospora</taxon>
    </lineage>
</organism>
<dbReference type="AlphaFoldDB" id="A0A9Q0CSC1"/>
<evidence type="ECO:0000259" key="1">
    <source>
        <dbReference type="Pfam" id="PF05699"/>
    </source>
</evidence>
<dbReference type="Proteomes" id="UP001151287">
    <property type="component" value="Unassembled WGS sequence"/>
</dbReference>
<evidence type="ECO:0000259" key="2">
    <source>
        <dbReference type="Pfam" id="PF14291"/>
    </source>
</evidence>
<feature type="domain" description="HAT C-terminal dimerisation" evidence="1">
    <location>
        <begin position="220"/>
        <end position="279"/>
    </location>
</feature>